<organism evidence="8 9">
    <name type="scientific">Dioscorea cayennensis subsp. rotundata</name>
    <name type="common">White Guinea yam</name>
    <name type="synonym">Dioscorea rotundata</name>
    <dbReference type="NCBI Taxonomy" id="55577"/>
    <lineage>
        <taxon>Eukaryota</taxon>
        <taxon>Viridiplantae</taxon>
        <taxon>Streptophyta</taxon>
        <taxon>Embryophyta</taxon>
        <taxon>Tracheophyta</taxon>
        <taxon>Spermatophyta</taxon>
        <taxon>Magnoliopsida</taxon>
        <taxon>Liliopsida</taxon>
        <taxon>Dioscoreales</taxon>
        <taxon>Dioscoreaceae</taxon>
        <taxon>Dioscorea</taxon>
    </lineage>
</organism>
<evidence type="ECO:0000256" key="3">
    <source>
        <dbReference type="ARBA" id="ARBA00023315"/>
    </source>
</evidence>
<dbReference type="Pfam" id="PF08392">
    <property type="entry name" value="FAE1_CUT1_RppA"/>
    <property type="match status" value="1"/>
</dbReference>
<feature type="transmembrane region" description="Helical" evidence="5">
    <location>
        <begin position="175"/>
        <end position="197"/>
    </location>
</feature>
<feature type="domain" description="Beta-ketoacyl-[acyl-carrier-protein] synthase III C-terminal" evidence="7">
    <location>
        <begin position="346"/>
        <end position="426"/>
    </location>
</feature>
<dbReference type="Gene3D" id="3.40.47.10">
    <property type="match status" value="1"/>
</dbReference>
<feature type="transmembrane region" description="Helical" evidence="5">
    <location>
        <begin position="17"/>
        <end position="37"/>
    </location>
</feature>
<gene>
    <name evidence="9" type="primary">LOC120249640</name>
</gene>
<dbReference type="InterPro" id="IPR016039">
    <property type="entry name" value="Thiolase-like"/>
</dbReference>
<name>A0AB40AGS0_DIOCR</name>
<dbReference type="EC" id="2.3.1.-" evidence="4"/>
<dbReference type="PANTHER" id="PTHR31561">
    <property type="entry name" value="3-KETOACYL-COA SYNTHASE"/>
    <property type="match status" value="1"/>
</dbReference>
<dbReference type="SUPFAM" id="SSF53901">
    <property type="entry name" value="Thiolase-like"/>
    <property type="match status" value="2"/>
</dbReference>
<dbReference type="GO" id="GO:0016020">
    <property type="term" value="C:membrane"/>
    <property type="evidence" value="ECO:0007669"/>
    <property type="project" value="InterPro"/>
</dbReference>
<evidence type="ECO:0000256" key="2">
    <source>
        <dbReference type="ARBA" id="ARBA00022679"/>
    </source>
</evidence>
<dbReference type="RefSeq" id="XP_039114150.1">
    <property type="nucleotide sequence ID" value="XM_039258216.1"/>
</dbReference>
<dbReference type="GO" id="GO:0006633">
    <property type="term" value="P:fatty acid biosynthetic process"/>
    <property type="evidence" value="ECO:0007669"/>
    <property type="project" value="InterPro"/>
</dbReference>
<keyword evidence="2 4" id="KW-0808">Transferase</keyword>
<dbReference type="AlphaFoldDB" id="A0AB40AGS0"/>
<evidence type="ECO:0000256" key="4">
    <source>
        <dbReference type="PIRNR" id="PIRNR036417"/>
    </source>
</evidence>
<evidence type="ECO:0000313" key="9">
    <source>
        <dbReference type="RefSeq" id="XP_039114150.1"/>
    </source>
</evidence>
<evidence type="ECO:0000256" key="1">
    <source>
        <dbReference type="ARBA" id="ARBA00005531"/>
    </source>
</evidence>
<comment type="similarity">
    <text evidence="1 4">Belongs to the thiolase-like superfamily. Chalcone/stilbene synthases family.</text>
</comment>
<evidence type="ECO:0000256" key="5">
    <source>
        <dbReference type="SAM" id="Phobius"/>
    </source>
</evidence>
<dbReference type="CDD" id="cd00831">
    <property type="entry name" value="CHS_like"/>
    <property type="match status" value="1"/>
</dbReference>
<feature type="transmembrane region" description="Helical" evidence="5">
    <location>
        <begin position="226"/>
        <end position="246"/>
    </location>
</feature>
<keyword evidence="5" id="KW-0812">Transmembrane</keyword>
<dbReference type="GO" id="GO:0016747">
    <property type="term" value="F:acyltransferase activity, transferring groups other than amino-acyl groups"/>
    <property type="evidence" value="ECO:0007669"/>
    <property type="project" value="InterPro"/>
</dbReference>
<evidence type="ECO:0000259" key="6">
    <source>
        <dbReference type="Pfam" id="PF08392"/>
    </source>
</evidence>
<keyword evidence="5" id="KW-1133">Transmembrane helix</keyword>
<keyword evidence="5" id="KW-0472">Membrane</keyword>
<dbReference type="GeneID" id="120249640"/>
<evidence type="ECO:0000259" key="7">
    <source>
        <dbReference type="Pfam" id="PF08541"/>
    </source>
</evidence>
<feature type="domain" description="FAE" evidence="6">
    <location>
        <begin position="45"/>
        <end position="327"/>
    </location>
</feature>
<dbReference type="Proteomes" id="UP001515500">
    <property type="component" value="Chromosome 19"/>
</dbReference>
<proteinExistence type="inferred from homology"/>
<dbReference type="Pfam" id="PF08541">
    <property type="entry name" value="ACP_syn_III_C"/>
    <property type="match status" value="1"/>
</dbReference>
<dbReference type="InterPro" id="IPR013747">
    <property type="entry name" value="ACP_syn_III_C"/>
</dbReference>
<protein>
    <recommendedName>
        <fullName evidence="4">3-ketoacyl-CoA synthase</fullName>
        <ecNumber evidence="4">2.3.1.-</ecNumber>
    </recommendedName>
</protein>
<dbReference type="PIRSF" id="PIRSF036417">
    <property type="entry name" value="3-ktacl-CoA_syn"/>
    <property type="match status" value="1"/>
</dbReference>
<dbReference type="InterPro" id="IPR013601">
    <property type="entry name" value="FAE1_typ3_polyketide_synth"/>
</dbReference>
<accession>A0AB40AGS0</accession>
<sequence>MEYLLHLIASYEPAPPLTIILLASILIPPFIYLYVVLHHHHHHPQFYLINFSCYRPGEAYKFTREATVKVAIDAGTFTPENVNFQKMILERSGLGQSTYFPKALSKHQSPGMVGVREESEMVIFGAIDDLLDKTMFKNNIKNIRFLILNSSLFSPTPSLSETIINRYQMREDLKVYNLSGMGCSASLISVDLATQLLKVHRNSYALVVSTENITQNAYYGNKRSMLVTNCLFRMGAAAILLSNLTADRRRAKYRLTNLIRTHAGADDNSYKCVFQEEDNENKVGVVLSKQIMFVAGEALKTNMTVLGPQVLPISELLHFLMNLIGRRVLRMKMINDYVPDFKLAFEHFCIHAGGRAILDEVAKRLKLSEYDMEPSRMTLYRFGNTSSSSVWYELGYVEEKGRVKKGDRVWQIGFGSGFKCNSAVWRALKNVEPERRSPWLDEIDQFPVHVPAVNPISMP</sequence>
<comment type="pathway">
    <text evidence="4">Lipid metabolism; fatty acid biosynthesis.</text>
</comment>
<dbReference type="InterPro" id="IPR012392">
    <property type="entry name" value="3-ktacl-CoA_syn"/>
</dbReference>
<keyword evidence="3 4" id="KW-0012">Acyltransferase</keyword>
<keyword evidence="8" id="KW-1185">Reference proteome</keyword>
<evidence type="ECO:0000313" key="8">
    <source>
        <dbReference type="Proteomes" id="UP001515500"/>
    </source>
</evidence>
<reference evidence="9" key="1">
    <citation type="submission" date="2025-08" db="UniProtKB">
        <authorList>
            <consortium name="RefSeq"/>
        </authorList>
    </citation>
    <scope>IDENTIFICATION</scope>
</reference>